<dbReference type="AlphaFoldDB" id="A0A6P3XVF5"/>
<dbReference type="Proteomes" id="UP000515204">
    <property type="component" value="Unplaced"/>
</dbReference>
<sequence>MSVTNRDKLREGIERIEFQVSCAFLSVYGTKKRVTSSQPPTKIRRIVMSAPKREEAPVIFREPILYREWGHRLASLGRNSSAIDYFEKASRLLETEELRTLIGHCTVLIEDAKYSAAEKLSERCMEIDPSHYQARQMRMRALFQTGEFSHSLVHAYEGMRRLRKTTFEHGIYQANETIEDCIGRNTSPIALLLLYPWIRKLRDYRHRLIGKLEKEEDEFEGIAVDEDETRFKVNDPEVQQQARMRRLQRVIAKMYMGYLAIDKDFLEEIVGQPEIATPELVALASACQRNISYQQDRLRMRRPLYVTLFERRAIPRGHRTAMKRQRKLRAYNIIVAADFLLRRLHAARVNKDYLAFFGSVDRIKDKFDSYSSKMFPLKEKFLNALYEMVAWTYIDTRDLTCLDDEEMKATYLKHHLGIRVATFPRDSDLAWIPSMNPKERLKIFRRRLAMAYAPLELAWLHHDLCKLLIDMCRFDLARFHGKKARDSAQEANCEQWVLNADHLILRIEIHQNNRNEAKDAAMSALACVQKLDIDYLIDFYERAIKLADELDVERIADFDGATARQQLILELMPPAMKEEVDFLWRRMDVVPAKRRLSVMPGCKPIDRKRKMTSERRTILPSPPKDPERDARIVLLRQYAPRVRRPGFVDFEEFE</sequence>
<dbReference type="SUPFAM" id="SSF48452">
    <property type="entry name" value="TPR-like"/>
    <property type="match status" value="1"/>
</dbReference>
<dbReference type="PANTHER" id="PTHR21391">
    <property type="entry name" value="AT04489P-RELATED"/>
    <property type="match status" value="1"/>
</dbReference>
<name>A0A6P3XVF5_DINQU</name>
<protein>
    <submittedName>
        <fullName evidence="2">Tetratricopeptide repeat protein 25-like</fullName>
    </submittedName>
</protein>
<dbReference type="Gene3D" id="1.25.40.10">
    <property type="entry name" value="Tetratricopeptide repeat domain"/>
    <property type="match status" value="1"/>
</dbReference>
<gene>
    <name evidence="2" type="primary">LOC106748477</name>
</gene>
<dbReference type="RefSeq" id="XP_014482506.1">
    <property type="nucleotide sequence ID" value="XM_014627020.1"/>
</dbReference>
<dbReference type="GeneID" id="106748477"/>
<evidence type="ECO:0000313" key="2">
    <source>
        <dbReference type="RefSeq" id="XP_014482506.1"/>
    </source>
</evidence>
<dbReference type="InterPro" id="IPR011990">
    <property type="entry name" value="TPR-like_helical_dom_sf"/>
</dbReference>
<proteinExistence type="predicted"/>
<evidence type="ECO:0000313" key="1">
    <source>
        <dbReference type="Proteomes" id="UP000515204"/>
    </source>
</evidence>
<accession>A0A6P3XVF5</accession>
<dbReference type="PANTHER" id="PTHR21391:SF0">
    <property type="entry name" value="AT04489P-RELATED"/>
    <property type="match status" value="1"/>
</dbReference>
<reference evidence="2" key="1">
    <citation type="submission" date="2025-08" db="UniProtKB">
        <authorList>
            <consortium name="RefSeq"/>
        </authorList>
    </citation>
    <scope>IDENTIFICATION</scope>
</reference>
<keyword evidence="1" id="KW-1185">Reference proteome</keyword>
<organism evidence="1 2">
    <name type="scientific">Dinoponera quadriceps</name>
    <name type="common">South American ant</name>
    <dbReference type="NCBI Taxonomy" id="609295"/>
    <lineage>
        <taxon>Eukaryota</taxon>
        <taxon>Metazoa</taxon>
        <taxon>Ecdysozoa</taxon>
        <taxon>Arthropoda</taxon>
        <taxon>Hexapoda</taxon>
        <taxon>Insecta</taxon>
        <taxon>Pterygota</taxon>
        <taxon>Neoptera</taxon>
        <taxon>Endopterygota</taxon>
        <taxon>Hymenoptera</taxon>
        <taxon>Apocrita</taxon>
        <taxon>Aculeata</taxon>
        <taxon>Formicoidea</taxon>
        <taxon>Formicidae</taxon>
        <taxon>Ponerinae</taxon>
        <taxon>Ponerini</taxon>
        <taxon>Dinoponera</taxon>
    </lineage>
</organism>
<dbReference type="KEGG" id="dqu:106748477"/>
<dbReference type="OrthoDB" id="10268002at2759"/>